<proteinExistence type="predicted"/>
<feature type="compositionally biased region" description="Polar residues" evidence="1">
    <location>
        <begin position="57"/>
        <end position="83"/>
    </location>
</feature>
<dbReference type="EMBL" id="GECU01014807">
    <property type="protein sequence ID" value="JAS92899.1"/>
    <property type="molecule type" value="Transcribed_RNA"/>
</dbReference>
<name>A0A1B6J143_9HEMI</name>
<reference evidence="2" key="1">
    <citation type="submission" date="2015-11" db="EMBL/GenBank/DDBJ databases">
        <title>De novo transcriptome assembly of four potential Pierce s Disease insect vectors from Arizona vineyards.</title>
        <authorList>
            <person name="Tassone E.E."/>
        </authorList>
    </citation>
    <scope>NUCLEOTIDE SEQUENCE</scope>
</reference>
<sequence>FNQLAVQPNQNNSYFNQTGTQPQPHHQGDNFIQPGLSYPNIPPDQQGSYFNGPGDYYSNSYNSHVNQPSSQPNQPGSNHQSYPGRQVGQPKPPTNFNTNQNPYHTQPALSINGQGFGTFPPITNGNSNPWDHSTGSDEGHGYIHRLLDDVLKNRTISTSNNETTPFFILSDSTFPPCTTDLVIYDSLNVNVTFCTVLNCTWIKISTTTTASGEVKILSAGITKCFIPNFLYDIEDDPVYPIASQSHHKFTRVCKNSSDQHGKLNCEIFNCSWIETCTPSADVQTKCSFTRRGDKTCLKVNT</sequence>
<feature type="region of interest" description="Disordered" evidence="1">
    <location>
        <begin position="1"/>
        <end position="108"/>
    </location>
</feature>
<evidence type="ECO:0000256" key="1">
    <source>
        <dbReference type="SAM" id="MobiDB-lite"/>
    </source>
</evidence>
<evidence type="ECO:0000313" key="2">
    <source>
        <dbReference type="EMBL" id="JAS92899.1"/>
    </source>
</evidence>
<feature type="compositionally biased region" description="Polar residues" evidence="1">
    <location>
        <begin position="1"/>
        <end position="24"/>
    </location>
</feature>
<feature type="non-terminal residue" evidence="2">
    <location>
        <position position="1"/>
    </location>
</feature>
<feature type="compositionally biased region" description="Polar residues" evidence="1">
    <location>
        <begin position="94"/>
        <end position="108"/>
    </location>
</feature>
<accession>A0A1B6J143</accession>
<organism evidence="2">
    <name type="scientific">Homalodisca liturata</name>
    <dbReference type="NCBI Taxonomy" id="320908"/>
    <lineage>
        <taxon>Eukaryota</taxon>
        <taxon>Metazoa</taxon>
        <taxon>Ecdysozoa</taxon>
        <taxon>Arthropoda</taxon>
        <taxon>Hexapoda</taxon>
        <taxon>Insecta</taxon>
        <taxon>Pterygota</taxon>
        <taxon>Neoptera</taxon>
        <taxon>Paraneoptera</taxon>
        <taxon>Hemiptera</taxon>
        <taxon>Auchenorrhyncha</taxon>
        <taxon>Membracoidea</taxon>
        <taxon>Cicadellidae</taxon>
        <taxon>Cicadellinae</taxon>
        <taxon>Proconiini</taxon>
        <taxon>Homalodisca</taxon>
    </lineage>
</organism>
<gene>
    <name evidence="2" type="ORF">g.7232</name>
</gene>
<protein>
    <submittedName>
        <fullName evidence="2">Uncharacterized protein</fullName>
    </submittedName>
</protein>
<dbReference type="AlphaFoldDB" id="A0A1B6J143"/>